<evidence type="ECO:0000313" key="2">
    <source>
        <dbReference type="Proteomes" id="UP001107558"/>
    </source>
</evidence>
<protein>
    <submittedName>
        <fullName evidence="1">Uncharacterized protein</fullName>
    </submittedName>
</protein>
<evidence type="ECO:0000313" key="1">
    <source>
        <dbReference type="EMBL" id="KAG5677670.1"/>
    </source>
</evidence>
<dbReference type="Proteomes" id="UP001107558">
    <property type="component" value="Chromosome 2"/>
</dbReference>
<reference evidence="1" key="1">
    <citation type="submission" date="2021-03" db="EMBL/GenBank/DDBJ databases">
        <title>Chromosome level genome of the anhydrobiotic midge Polypedilum vanderplanki.</title>
        <authorList>
            <person name="Yoshida Y."/>
            <person name="Kikawada T."/>
            <person name="Gusev O."/>
        </authorList>
    </citation>
    <scope>NUCLEOTIDE SEQUENCE</scope>
    <source>
        <strain evidence="1">NIAS01</strain>
        <tissue evidence="1">Whole body or cell culture</tissue>
    </source>
</reference>
<accession>A0A9J6C7Q5</accession>
<proteinExistence type="predicted"/>
<name>A0A9J6C7Q5_POLVA</name>
<dbReference type="EMBL" id="JADBJN010000002">
    <property type="protein sequence ID" value="KAG5677670.1"/>
    <property type="molecule type" value="Genomic_DNA"/>
</dbReference>
<sequence length="145" mass="16413">MIQSYQMGVIEKQNDEFLCLFCGEVSIGIKGIERKILYEKLLQSASDYSGETIIEFGKRKNVSVFHLLNHEQEAIENFCHNSEEDVQPIDNVLNGIEFCVRTSSQNLPSVDDLKLLLKLHGASMTEFPRKKKTFAVVAGDIDETN</sequence>
<organism evidence="1 2">
    <name type="scientific">Polypedilum vanderplanki</name>
    <name type="common">Sleeping chironomid midge</name>
    <dbReference type="NCBI Taxonomy" id="319348"/>
    <lineage>
        <taxon>Eukaryota</taxon>
        <taxon>Metazoa</taxon>
        <taxon>Ecdysozoa</taxon>
        <taxon>Arthropoda</taxon>
        <taxon>Hexapoda</taxon>
        <taxon>Insecta</taxon>
        <taxon>Pterygota</taxon>
        <taxon>Neoptera</taxon>
        <taxon>Endopterygota</taxon>
        <taxon>Diptera</taxon>
        <taxon>Nematocera</taxon>
        <taxon>Chironomoidea</taxon>
        <taxon>Chironomidae</taxon>
        <taxon>Chironominae</taxon>
        <taxon>Polypedilum</taxon>
        <taxon>Polypedilum</taxon>
    </lineage>
</organism>
<gene>
    <name evidence="1" type="ORF">PVAND_007407</name>
</gene>
<dbReference type="AlphaFoldDB" id="A0A9J6C7Q5"/>
<dbReference type="OrthoDB" id="151490at2759"/>
<comment type="caution">
    <text evidence="1">The sequence shown here is derived from an EMBL/GenBank/DDBJ whole genome shotgun (WGS) entry which is preliminary data.</text>
</comment>
<keyword evidence="2" id="KW-1185">Reference proteome</keyword>